<keyword evidence="3" id="KW-0804">Transcription</keyword>
<evidence type="ECO:0000313" key="6">
    <source>
        <dbReference type="EMBL" id="TCO33359.1"/>
    </source>
</evidence>
<dbReference type="InterPro" id="IPR036271">
    <property type="entry name" value="Tet_transcr_reg_TetR-rel_C_sf"/>
</dbReference>
<feature type="DNA-binding region" description="H-T-H motif" evidence="4">
    <location>
        <begin position="34"/>
        <end position="53"/>
    </location>
</feature>
<dbReference type="PRINTS" id="PR00455">
    <property type="entry name" value="HTHTETR"/>
</dbReference>
<feature type="domain" description="HTH tetR-type" evidence="5">
    <location>
        <begin position="11"/>
        <end position="71"/>
    </location>
</feature>
<dbReference type="EMBL" id="SLWN01000003">
    <property type="protein sequence ID" value="TCO33359.1"/>
    <property type="molecule type" value="Genomic_DNA"/>
</dbReference>
<dbReference type="PANTHER" id="PTHR47506:SF1">
    <property type="entry name" value="HTH-TYPE TRANSCRIPTIONAL REGULATOR YJDC"/>
    <property type="match status" value="1"/>
</dbReference>
<comment type="caution">
    <text evidence="6">The sequence shown here is derived from an EMBL/GenBank/DDBJ whole genome shotgun (WGS) entry which is preliminary data.</text>
</comment>
<evidence type="ECO:0000256" key="3">
    <source>
        <dbReference type="ARBA" id="ARBA00023163"/>
    </source>
</evidence>
<dbReference type="GO" id="GO:0003677">
    <property type="term" value="F:DNA binding"/>
    <property type="evidence" value="ECO:0007669"/>
    <property type="project" value="UniProtKB-UniRule"/>
</dbReference>
<dbReference type="Gene3D" id="1.10.357.10">
    <property type="entry name" value="Tetracycline Repressor, domain 2"/>
    <property type="match status" value="1"/>
</dbReference>
<dbReference type="InterPro" id="IPR011075">
    <property type="entry name" value="TetR_C"/>
</dbReference>
<evidence type="ECO:0000313" key="7">
    <source>
        <dbReference type="Proteomes" id="UP000294508"/>
    </source>
</evidence>
<evidence type="ECO:0000259" key="5">
    <source>
        <dbReference type="PROSITE" id="PS50977"/>
    </source>
</evidence>
<sequence length="197" mass="21913">MDEHRLTVKGRATRERILAAAAELILRQGVAGTQLDDVRRAAGVSGSQLTHYFHDKQTLIDDVIAWQAHTTLKREPALDTFDAWRRWADQVVARQTARKFQGGCDFGSLAGQLAETSPETRAHLADGYDRWLSQFRHSLDRMRDQGLLRADADPDSLAHMLLAAMQGGVLLSQTLRRPEPLRDSLDAALAQLESFAG</sequence>
<keyword evidence="7" id="KW-1185">Reference proteome</keyword>
<name>A0A4R2HQV6_9ACTN</name>
<dbReference type="InterPro" id="IPR001647">
    <property type="entry name" value="HTH_TetR"/>
</dbReference>
<dbReference type="OrthoDB" id="3827407at2"/>
<protein>
    <submittedName>
        <fullName evidence="6">TetR family transcriptional regulator</fullName>
    </submittedName>
</protein>
<reference evidence="6 7" key="1">
    <citation type="journal article" date="2015" name="Stand. Genomic Sci.">
        <title>Genomic Encyclopedia of Bacterial and Archaeal Type Strains, Phase III: the genomes of soil and plant-associated and newly described type strains.</title>
        <authorList>
            <person name="Whitman W.B."/>
            <person name="Woyke T."/>
            <person name="Klenk H.P."/>
            <person name="Zhou Y."/>
            <person name="Lilburn T.G."/>
            <person name="Beck B.J."/>
            <person name="De Vos P."/>
            <person name="Vandamme P."/>
            <person name="Eisen J.A."/>
            <person name="Garrity G."/>
            <person name="Hugenholtz P."/>
            <person name="Kyrpides N.C."/>
        </authorList>
    </citation>
    <scope>NUCLEOTIDE SEQUENCE [LARGE SCALE GENOMIC DNA]</scope>
    <source>
        <strain evidence="6 7">VKM Ac-2572</strain>
    </source>
</reference>
<dbReference type="PROSITE" id="PS50977">
    <property type="entry name" value="HTH_TETR_2"/>
    <property type="match status" value="1"/>
</dbReference>
<dbReference type="AlphaFoldDB" id="A0A4R2HQV6"/>
<dbReference type="RefSeq" id="WP_132208820.1">
    <property type="nucleotide sequence ID" value="NZ_SLWN01000003.1"/>
</dbReference>
<evidence type="ECO:0000256" key="2">
    <source>
        <dbReference type="ARBA" id="ARBA00023125"/>
    </source>
</evidence>
<gene>
    <name evidence="6" type="ORF">EV652_103359</name>
</gene>
<dbReference type="Pfam" id="PF16925">
    <property type="entry name" value="TetR_C_13"/>
    <property type="match status" value="1"/>
</dbReference>
<dbReference type="Proteomes" id="UP000294508">
    <property type="component" value="Unassembled WGS sequence"/>
</dbReference>
<proteinExistence type="predicted"/>
<keyword evidence="1" id="KW-0805">Transcription regulation</keyword>
<accession>A0A4R2HQV6</accession>
<keyword evidence="2 4" id="KW-0238">DNA-binding</keyword>
<dbReference type="Pfam" id="PF00440">
    <property type="entry name" value="TetR_N"/>
    <property type="match status" value="1"/>
</dbReference>
<dbReference type="SUPFAM" id="SSF48498">
    <property type="entry name" value="Tetracyclin repressor-like, C-terminal domain"/>
    <property type="match status" value="1"/>
</dbReference>
<dbReference type="InterPro" id="IPR009057">
    <property type="entry name" value="Homeodomain-like_sf"/>
</dbReference>
<dbReference type="SUPFAM" id="SSF46689">
    <property type="entry name" value="Homeodomain-like"/>
    <property type="match status" value="1"/>
</dbReference>
<organism evidence="6 7">
    <name type="scientific">Kribbella steppae</name>
    <dbReference type="NCBI Taxonomy" id="2512223"/>
    <lineage>
        <taxon>Bacteria</taxon>
        <taxon>Bacillati</taxon>
        <taxon>Actinomycetota</taxon>
        <taxon>Actinomycetes</taxon>
        <taxon>Propionibacteriales</taxon>
        <taxon>Kribbellaceae</taxon>
        <taxon>Kribbella</taxon>
    </lineage>
</organism>
<dbReference type="PANTHER" id="PTHR47506">
    <property type="entry name" value="TRANSCRIPTIONAL REGULATORY PROTEIN"/>
    <property type="match status" value="1"/>
</dbReference>
<evidence type="ECO:0000256" key="4">
    <source>
        <dbReference type="PROSITE-ProRule" id="PRU00335"/>
    </source>
</evidence>
<evidence type="ECO:0000256" key="1">
    <source>
        <dbReference type="ARBA" id="ARBA00023015"/>
    </source>
</evidence>